<evidence type="ECO:0000256" key="1">
    <source>
        <dbReference type="SAM" id="Phobius"/>
    </source>
</evidence>
<name>A0ABX7QQJ1_9GAMM</name>
<dbReference type="Proteomes" id="UP000662770">
    <property type="component" value="Chromosome"/>
</dbReference>
<gene>
    <name evidence="2" type="ORF">JYB87_15695</name>
</gene>
<accession>A0ABX7QQJ1</accession>
<keyword evidence="3" id="KW-1185">Reference proteome</keyword>
<protein>
    <submittedName>
        <fullName evidence="2">Uncharacterized protein</fullName>
    </submittedName>
</protein>
<keyword evidence="1" id="KW-0472">Membrane</keyword>
<evidence type="ECO:0000313" key="3">
    <source>
        <dbReference type="Proteomes" id="UP000662770"/>
    </source>
</evidence>
<proteinExistence type="predicted"/>
<keyword evidence="1" id="KW-1133">Transmembrane helix</keyword>
<dbReference type="EMBL" id="CP071503">
    <property type="protein sequence ID" value="QSX33150.1"/>
    <property type="molecule type" value="Genomic_DNA"/>
</dbReference>
<organism evidence="2 3">
    <name type="scientific">Shewanella avicenniae</name>
    <dbReference type="NCBI Taxonomy" id="2814294"/>
    <lineage>
        <taxon>Bacteria</taxon>
        <taxon>Pseudomonadati</taxon>
        <taxon>Pseudomonadota</taxon>
        <taxon>Gammaproteobacteria</taxon>
        <taxon>Alteromonadales</taxon>
        <taxon>Shewanellaceae</taxon>
        <taxon>Shewanella</taxon>
    </lineage>
</organism>
<reference evidence="2 3" key="1">
    <citation type="submission" date="2021-03" db="EMBL/GenBank/DDBJ databases">
        <title>Novel species identification of genus Shewanella.</title>
        <authorList>
            <person name="Liu G."/>
            <person name="Zhang Q."/>
        </authorList>
    </citation>
    <scope>NUCLEOTIDE SEQUENCE [LARGE SCALE GENOMIC DNA]</scope>
    <source>
        <strain evidence="2 3">FJAT-51800</strain>
    </source>
</reference>
<keyword evidence="1" id="KW-0812">Transmembrane</keyword>
<dbReference type="RefSeq" id="WP_207354386.1">
    <property type="nucleotide sequence ID" value="NZ_CP071503.1"/>
</dbReference>
<evidence type="ECO:0000313" key="2">
    <source>
        <dbReference type="EMBL" id="QSX33150.1"/>
    </source>
</evidence>
<sequence length="54" mass="5924">MDGIVSLILQSLSALPTQAMKALGESMRRSRMLVVMVLLSIALMLAFGWLIFSI</sequence>
<feature type="transmembrane region" description="Helical" evidence="1">
    <location>
        <begin position="31"/>
        <end position="52"/>
    </location>
</feature>